<dbReference type="InterPro" id="IPR026881">
    <property type="entry name" value="WYL_dom"/>
</dbReference>
<dbReference type="PATRIC" id="fig|33935.3.peg.2508"/>
<dbReference type="RefSeq" id="WP_053996380.1">
    <property type="nucleotide sequence ID" value="NZ_CP065643.1"/>
</dbReference>
<dbReference type="STRING" id="33935.ADM90_18480"/>
<gene>
    <name evidence="3" type="ORF">ADM90_18480</name>
</gene>
<evidence type="ECO:0000313" key="4">
    <source>
        <dbReference type="Proteomes" id="UP000037977"/>
    </source>
</evidence>
<dbReference type="Pfam" id="PF25583">
    <property type="entry name" value="WCX"/>
    <property type="match status" value="1"/>
</dbReference>
<sequence>MEKEEQVYRILQLYDRFRKGETINKLETAKSLDVNERTVQRDIQSIRMHLEKSTVAQSIHYSRAENGYRLVGDREGLSPKELLTVTKILLESRALNAEEMKNLIASLLAQGTKDDKKFIQAIVGNELLHYRPLQHNQPLLDMLWAIAASIRSKTVIEIEYQRMDYQKKHHIVKPVAVLFSEYYFYLIAFIHESEYQSPIIFRMDRICQFKSLNRKFSFAEKDRFEEGMLRQRIQFMYAGQLDRLQFIFRGVTIDPVLDRFPNGRIIKTLEDGWLIEAEIYGTTGCMMWLLSQGKKVEVVKPQDLRTQMKEMIDAMADLYREE</sequence>
<protein>
    <submittedName>
        <fullName evidence="3">Uncharacterized protein</fullName>
    </submittedName>
</protein>
<keyword evidence="4" id="KW-1185">Reference proteome</keyword>
<dbReference type="PANTHER" id="PTHR34580:SF1">
    <property type="entry name" value="PROTEIN PAFC"/>
    <property type="match status" value="1"/>
</dbReference>
<dbReference type="Proteomes" id="UP000037977">
    <property type="component" value="Unassembled WGS sequence"/>
</dbReference>
<organism evidence="3 4">
    <name type="scientific">Lysinibacillus macroides</name>
    <dbReference type="NCBI Taxonomy" id="33935"/>
    <lineage>
        <taxon>Bacteria</taxon>
        <taxon>Bacillati</taxon>
        <taxon>Bacillota</taxon>
        <taxon>Bacilli</taxon>
        <taxon>Bacillales</taxon>
        <taxon>Bacillaceae</taxon>
        <taxon>Lysinibacillus</taxon>
    </lineage>
</organism>
<dbReference type="Pfam" id="PF13280">
    <property type="entry name" value="WYL"/>
    <property type="match status" value="1"/>
</dbReference>
<evidence type="ECO:0000259" key="1">
    <source>
        <dbReference type="Pfam" id="PF13280"/>
    </source>
</evidence>
<comment type="caution">
    <text evidence="3">The sequence shown here is derived from an EMBL/GenBank/DDBJ whole genome shotgun (WGS) entry which is preliminary data.</text>
</comment>
<name>A0A0N0UWD8_9BACI</name>
<dbReference type="EMBL" id="LGCI01000010">
    <property type="protein sequence ID" value="KOY81135.1"/>
    <property type="molecule type" value="Genomic_DNA"/>
</dbReference>
<dbReference type="InterPro" id="IPR057727">
    <property type="entry name" value="WCX_dom"/>
</dbReference>
<dbReference type="PROSITE" id="PS52050">
    <property type="entry name" value="WYL"/>
    <property type="match status" value="1"/>
</dbReference>
<reference evidence="3 4" key="1">
    <citation type="submission" date="2015-07" db="EMBL/GenBank/DDBJ databases">
        <title>Genome sequencing project for genomic taxonomy and phylogenomics of Bacillus-like bacteria.</title>
        <authorList>
            <person name="Liu B."/>
            <person name="Wang J."/>
            <person name="Zhu Y."/>
            <person name="Liu G."/>
            <person name="Chen Q."/>
            <person name="Chen Z."/>
            <person name="Che J."/>
            <person name="Ge C."/>
            <person name="Shi H."/>
            <person name="Pan Z."/>
            <person name="Liu X."/>
        </authorList>
    </citation>
    <scope>NUCLEOTIDE SEQUENCE [LARGE SCALE GENOMIC DNA]</scope>
    <source>
        <strain evidence="3 4">DSM 54</strain>
    </source>
</reference>
<dbReference type="InterPro" id="IPR051534">
    <property type="entry name" value="CBASS_pafABC_assoc_protein"/>
</dbReference>
<feature type="domain" description="WCX" evidence="2">
    <location>
        <begin position="258"/>
        <end position="316"/>
    </location>
</feature>
<dbReference type="AlphaFoldDB" id="A0A0N0UWD8"/>
<evidence type="ECO:0000259" key="2">
    <source>
        <dbReference type="Pfam" id="PF25583"/>
    </source>
</evidence>
<evidence type="ECO:0000313" key="3">
    <source>
        <dbReference type="EMBL" id="KOY81135.1"/>
    </source>
</evidence>
<accession>A0A0N0UWD8</accession>
<dbReference type="PANTHER" id="PTHR34580">
    <property type="match status" value="1"/>
</dbReference>
<proteinExistence type="predicted"/>
<feature type="domain" description="WYL" evidence="1">
    <location>
        <begin position="143"/>
        <end position="208"/>
    </location>
</feature>